<gene>
    <name evidence="11" type="ORF">DEX24_14740</name>
</gene>
<dbReference type="EMBL" id="QFVR01000026">
    <property type="protein sequence ID" value="PWI24194.1"/>
    <property type="molecule type" value="Genomic_DNA"/>
</dbReference>
<organism evidence="11 12">
    <name type="scientific">Kurthia sibirica</name>
    <dbReference type="NCBI Taxonomy" id="202750"/>
    <lineage>
        <taxon>Bacteria</taxon>
        <taxon>Bacillati</taxon>
        <taxon>Bacillota</taxon>
        <taxon>Bacilli</taxon>
        <taxon>Bacillales</taxon>
        <taxon>Caryophanaceae</taxon>
        <taxon>Kurthia</taxon>
    </lineage>
</organism>
<dbReference type="GO" id="GO:0005886">
    <property type="term" value="C:plasma membrane"/>
    <property type="evidence" value="ECO:0007669"/>
    <property type="project" value="UniProtKB-SubCell"/>
</dbReference>
<evidence type="ECO:0000256" key="8">
    <source>
        <dbReference type="ARBA" id="ARBA00038436"/>
    </source>
</evidence>
<feature type="domain" description="Tripartite ATP-independent periplasmic transporters DctQ component" evidence="10">
    <location>
        <begin position="23"/>
        <end position="153"/>
    </location>
</feature>
<reference evidence="11 12" key="1">
    <citation type="submission" date="2018-05" db="EMBL/GenBank/DDBJ databases">
        <title>Kurthia sibirica genome sequence.</title>
        <authorList>
            <person name="Maclea K.S."/>
            <person name="Goen A.E."/>
        </authorList>
    </citation>
    <scope>NUCLEOTIDE SEQUENCE [LARGE SCALE GENOMIC DNA]</scope>
    <source>
        <strain evidence="11 12">ATCC 49154</strain>
    </source>
</reference>
<comment type="caution">
    <text evidence="11">The sequence shown here is derived from an EMBL/GenBank/DDBJ whole genome shotgun (WGS) entry which is preliminary data.</text>
</comment>
<dbReference type="Pfam" id="PF04290">
    <property type="entry name" value="DctQ"/>
    <property type="match status" value="1"/>
</dbReference>
<sequence>MEIAKKSLDKILEYVCISLFGALVILVTWQVVTRFILNNPSSITEELAKYCFVWLVLFGAAYVFGENGHMRIEFVQDAMPKKMKILAQVFIELSIIAFAGAVMLVGGFAGVQMAWTQMSAALQIPVGVLYTAMPISACFIVFYSLYNIFTVIKTREPLEID</sequence>
<evidence type="ECO:0000256" key="9">
    <source>
        <dbReference type="SAM" id="Phobius"/>
    </source>
</evidence>
<dbReference type="InterPro" id="IPR007387">
    <property type="entry name" value="TRAP_DctQ"/>
</dbReference>
<evidence type="ECO:0000313" key="11">
    <source>
        <dbReference type="EMBL" id="PWI24194.1"/>
    </source>
</evidence>
<accession>A0A2U3AI78</accession>
<evidence type="ECO:0000256" key="2">
    <source>
        <dbReference type="ARBA" id="ARBA00022448"/>
    </source>
</evidence>
<evidence type="ECO:0000256" key="6">
    <source>
        <dbReference type="ARBA" id="ARBA00022989"/>
    </source>
</evidence>
<evidence type="ECO:0000313" key="12">
    <source>
        <dbReference type="Proteomes" id="UP000245938"/>
    </source>
</evidence>
<comment type="similarity">
    <text evidence="8">Belongs to the TRAP transporter small permease family.</text>
</comment>
<name>A0A2U3AI78_9BACL</name>
<dbReference type="OrthoDB" id="9815614at2"/>
<dbReference type="Proteomes" id="UP000245938">
    <property type="component" value="Unassembled WGS sequence"/>
</dbReference>
<feature type="transmembrane region" description="Helical" evidence="9">
    <location>
        <begin position="85"/>
        <end position="115"/>
    </location>
</feature>
<comment type="subcellular location">
    <subcellularLocation>
        <location evidence="1">Cell inner membrane</location>
        <topology evidence="1">Multi-pass membrane protein</topology>
    </subcellularLocation>
</comment>
<dbReference type="RefSeq" id="WP_109307180.1">
    <property type="nucleotide sequence ID" value="NZ_BJUF01000039.1"/>
</dbReference>
<dbReference type="PANTHER" id="PTHR35011">
    <property type="entry name" value="2,3-DIKETO-L-GULONATE TRAP TRANSPORTER SMALL PERMEASE PROTEIN YIAM"/>
    <property type="match status" value="1"/>
</dbReference>
<evidence type="ECO:0000256" key="1">
    <source>
        <dbReference type="ARBA" id="ARBA00004429"/>
    </source>
</evidence>
<protein>
    <submittedName>
        <fullName evidence="11">TRAP transporter small permease</fullName>
    </submittedName>
</protein>
<keyword evidence="6 9" id="KW-1133">Transmembrane helix</keyword>
<dbReference type="GO" id="GO:0015740">
    <property type="term" value="P:C4-dicarboxylate transport"/>
    <property type="evidence" value="ECO:0007669"/>
    <property type="project" value="TreeGrafter"/>
</dbReference>
<keyword evidence="3" id="KW-1003">Cell membrane</keyword>
<evidence type="ECO:0000256" key="3">
    <source>
        <dbReference type="ARBA" id="ARBA00022475"/>
    </source>
</evidence>
<keyword evidence="4" id="KW-0997">Cell inner membrane</keyword>
<dbReference type="InterPro" id="IPR055348">
    <property type="entry name" value="DctQ"/>
</dbReference>
<keyword evidence="12" id="KW-1185">Reference proteome</keyword>
<evidence type="ECO:0000256" key="4">
    <source>
        <dbReference type="ARBA" id="ARBA00022519"/>
    </source>
</evidence>
<dbReference type="PANTHER" id="PTHR35011:SF2">
    <property type="entry name" value="2,3-DIKETO-L-GULONATE TRAP TRANSPORTER SMALL PERMEASE PROTEIN YIAM"/>
    <property type="match status" value="1"/>
</dbReference>
<evidence type="ECO:0000256" key="7">
    <source>
        <dbReference type="ARBA" id="ARBA00023136"/>
    </source>
</evidence>
<keyword evidence="7 9" id="KW-0472">Membrane</keyword>
<feature type="transmembrane region" description="Helical" evidence="9">
    <location>
        <begin position="12"/>
        <end position="32"/>
    </location>
</feature>
<keyword evidence="5 9" id="KW-0812">Transmembrane</keyword>
<evidence type="ECO:0000259" key="10">
    <source>
        <dbReference type="Pfam" id="PF04290"/>
    </source>
</evidence>
<dbReference type="GO" id="GO:0022857">
    <property type="term" value="F:transmembrane transporter activity"/>
    <property type="evidence" value="ECO:0007669"/>
    <property type="project" value="TreeGrafter"/>
</dbReference>
<keyword evidence="2" id="KW-0813">Transport</keyword>
<evidence type="ECO:0000256" key="5">
    <source>
        <dbReference type="ARBA" id="ARBA00022692"/>
    </source>
</evidence>
<feature type="transmembrane region" description="Helical" evidence="9">
    <location>
        <begin position="127"/>
        <end position="146"/>
    </location>
</feature>
<proteinExistence type="inferred from homology"/>
<feature type="transmembrane region" description="Helical" evidence="9">
    <location>
        <begin position="47"/>
        <end position="64"/>
    </location>
</feature>
<dbReference type="AlphaFoldDB" id="A0A2U3AI78"/>